<keyword evidence="5" id="KW-1133">Transmembrane helix</keyword>
<dbReference type="GO" id="GO:0016020">
    <property type="term" value="C:membrane"/>
    <property type="evidence" value="ECO:0007669"/>
    <property type="project" value="UniProtKB-SubCell"/>
</dbReference>
<evidence type="ECO:0000256" key="5">
    <source>
        <dbReference type="ARBA" id="ARBA00022989"/>
    </source>
</evidence>
<comment type="caution">
    <text evidence="8">The sequence shown here is derived from an EMBL/GenBank/DDBJ whole genome shotgun (WGS) entry which is preliminary data.</text>
</comment>
<name>A0A922FRR2_CARIL</name>
<keyword evidence="7" id="KW-0560">Oxidoreductase</keyword>
<keyword evidence="7" id="KW-0503">Monooxygenase</keyword>
<dbReference type="InterPro" id="IPR001128">
    <property type="entry name" value="Cyt_P450"/>
</dbReference>
<dbReference type="AlphaFoldDB" id="A0A922FRR2"/>
<keyword evidence="3" id="KW-0812">Transmembrane</keyword>
<evidence type="ECO:0000256" key="7">
    <source>
        <dbReference type="RuleBase" id="RU000461"/>
    </source>
</evidence>
<evidence type="ECO:0000313" key="8">
    <source>
        <dbReference type="EMBL" id="KAG6725742.1"/>
    </source>
</evidence>
<dbReference type="GO" id="GO:0020037">
    <property type="term" value="F:heme binding"/>
    <property type="evidence" value="ECO:0007669"/>
    <property type="project" value="InterPro"/>
</dbReference>
<dbReference type="Pfam" id="PF00067">
    <property type="entry name" value="p450"/>
    <property type="match status" value="1"/>
</dbReference>
<evidence type="ECO:0008006" key="10">
    <source>
        <dbReference type="Google" id="ProtNLM"/>
    </source>
</evidence>
<comment type="subcellular location">
    <subcellularLocation>
        <location evidence="1">Membrane</location>
        <topology evidence="1">Single-pass membrane protein</topology>
    </subcellularLocation>
</comment>
<dbReference type="Proteomes" id="UP000811246">
    <property type="component" value="Chromosome 2"/>
</dbReference>
<sequence>MKVLGKKSILTHHGEIHKYLKNLILHLVGPENLKANVMKELDAMICRDLQAWAKNETVDLKEVTSNMLFDYAAKQLMSYDESKTPLKLAENFKAFIYGLLSFSLDIPDTAYHTCLQGRKNATKIIRDIYNDRKASKIHHGDFLDHLLVEVESEKSILNESSAVDLKEHKEILKNRDDKTSEITWQEYKSSMTFTHMVINETVKLANIVPAIFRKVVKDVEMKGYTIPEGWLVMVAPNALHLNPDVHTDPHTFNPWRWEGKELHAGSKTFMAFGGGVRLCVGADRLCKASNGHIYSSLGHKIQVYILWMVLQDRWWKVNGGDEKMIRRPALVFPNGLPIEMSEKDKC</sequence>
<evidence type="ECO:0000313" key="9">
    <source>
        <dbReference type="Proteomes" id="UP000811246"/>
    </source>
</evidence>
<keyword evidence="7" id="KW-0349">Heme</keyword>
<accession>A0A922FRR2</accession>
<dbReference type="GO" id="GO:0016705">
    <property type="term" value="F:oxidoreductase activity, acting on paired donors, with incorporation or reduction of molecular oxygen"/>
    <property type="evidence" value="ECO:0007669"/>
    <property type="project" value="InterPro"/>
</dbReference>
<dbReference type="PANTHER" id="PTHR24286:SF185">
    <property type="entry name" value="CYTOCHROME P450 87A3-LIKE"/>
    <property type="match status" value="1"/>
</dbReference>
<dbReference type="GO" id="GO:0005506">
    <property type="term" value="F:iron ion binding"/>
    <property type="evidence" value="ECO:0007669"/>
    <property type="project" value="InterPro"/>
</dbReference>
<keyword evidence="4 7" id="KW-0479">Metal-binding</keyword>
<dbReference type="EMBL" id="CM031826">
    <property type="protein sequence ID" value="KAG6725742.1"/>
    <property type="molecule type" value="Genomic_DNA"/>
</dbReference>
<comment type="similarity">
    <text evidence="2 7">Belongs to the cytochrome P450 family.</text>
</comment>
<evidence type="ECO:0000256" key="6">
    <source>
        <dbReference type="ARBA" id="ARBA00023004"/>
    </source>
</evidence>
<evidence type="ECO:0000256" key="3">
    <source>
        <dbReference type="ARBA" id="ARBA00022692"/>
    </source>
</evidence>
<dbReference type="InterPro" id="IPR017972">
    <property type="entry name" value="Cyt_P450_CS"/>
</dbReference>
<dbReference type="GO" id="GO:0010268">
    <property type="term" value="P:brassinosteroid homeostasis"/>
    <property type="evidence" value="ECO:0007669"/>
    <property type="project" value="TreeGrafter"/>
</dbReference>
<gene>
    <name evidence="8" type="ORF">I3842_02G046200</name>
</gene>
<proteinExistence type="inferred from homology"/>
<keyword evidence="6 7" id="KW-0408">Iron</keyword>
<dbReference type="GO" id="GO:0016125">
    <property type="term" value="P:sterol metabolic process"/>
    <property type="evidence" value="ECO:0007669"/>
    <property type="project" value="TreeGrafter"/>
</dbReference>
<organism evidence="8 9">
    <name type="scientific">Carya illinoinensis</name>
    <name type="common">Pecan</name>
    <dbReference type="NCBI Taxonomy" id="32201"/>
    <lineage>
        <taxon>Eukaryota</taxon>
        <taxon>Viridiplantae</taxon>
        <taxon>Streptophyta</taxon>
        <taxon>Embryophyta</taxon>
        <taxon>Tracheophyta</taxon>
        <taxon>Spermatophyta</taxon>
        <taxon>Magnoliopsida</taxon>
        <taxon>eudicotyledons</taxon>
        <taxon>Gunneridae</taxon>
        <taxon>Pentapetalae</taxon>
        <taxon>rosids</taxon>
        <taxon>fabids</taxon>
        <taxon>Fagales</taxon>
        <taxon>Juglandaceae</taxon>
        <taxon>Carya</taxon>
    </lineage>
</organism>
<dbReference type="GO" id="GO:0016132">
    <property type="term" value="P:brassinosteroid biosynthetic process"/>
    <property type="evidence" value="ECO:0007669"/>
    <property type="project" value="TreeGrafter"/>
</dbReference>
<dbReference type="GO" id="GO:0004497">
    <property type="term" value="F:monooxygenase activity"/>
    <property type="evidence" value="ECO:0007669"/>
    <property type="project" value="UniProtKB-KW"/>
</dbReference>
<evidence type="ECO:0000256" key="2">
    <source>
        <dbReference type="ARBA" id="ARBA00010617"/>
    </source>
</evidence>
<evidence type="ECO:0000256" key="1">
    <source>
        <dbReference type="ARBA" id="ARBA00004167"/>
    </source>
</evidence>
<evidence type="ECO:0000256" key="4">
    <source>
        <dbReference type="ARBA" id="ARBA00022723"/>
    </source>
</evidence>
<keyword evidence="5" id="KW-0472">Membrane</keyword>
<reference evidence="8" key="1">
    <citation type="submission" date="2021-01" db="EMBL/GenBank/DDBJ databases">
        <authorList>
            <person name="Lovell J.T."/>
            <person name="Bentley N."/>
            <person name="Bhattarai G."/>
            <person name="Jenkins J.W."/>
            <person name="Sreedasyam A."/>
            <person name="Alarcon Y."/>
            <person name="Bock C."/>
            <person name="Boston L."/>
            <person name="Carlson J."/>
            <person name="Cervantes K."/>
            <person name="Clermont K."/>
            <person name="Krom N."/>
            <person name="Kubenka K."/>
            <person name="Mamidi S."/>
            <person name="Mattison C."/>
            <person name="Monteros M."/>
            <person name="Pisani C."/>
            <person name="Plott C."/>
            <person name="Rajasekar S."/>
            <person name="Rhein H.S."/>
            <person name="Rohla C."/>
            <person name="Song M."/>
            <person name="Hilaire R.S."/>
            <person name="Shu S."/>
            <person name="Wells L."/>
            <person name="Wang X."/>
            <person name="Webber J."/>
            <person name="Heerema R.J."/>
            <person name="Klein P."/>
            <person name="Conner P."/>
            <person name="Grauke L."/>
            <person name="Grimwood J."/>
            <person name="Schmutz J."/>
            <person name="Randall J.J."/>
        </authorList>
    </citation>
    <scope>NUCLEOTIDE SEQUENCE</scope>
    <source>
        <tissue evidence="8">Leaf</tissue>
    </source>
</reference>
<dbReference type="PROSITE" id="PS00086">
    <property type="entry name" value="CYTOCHROME_P450"/>
    <property type="match status" value="1"/>
</dbReference>
<dbReference type="PANTHER" id="PTHR24286">
    <property type="entry name" value="CYTOCHROME P450 26"/>
    <property type="match status" value="1"/>
</dbReference>
<protein>
    <recommendedName>
        <fullName evidence="10">Cytochrome P450</fullName>
    </recommendedName>
</protein>